<accession>A0A0G0H0V6</accession>
<feature type="transmembrane region" description="Helical" evidence="1">
    <location>
        <begin position="444"/>
        <end position="462"/>
    </location>
</feature>
<keyword evidence="1" id="KW-0472">Membrane</keyword>
<feature type="transmembrane region" description="Helical" evidence="1">
    <location>
        <begin position="155"/>
        <end position="176"/>
    </location>
</feature>
<feature type="transmembrane region" description="Helical" evidence="1">
    <location>
        <begin position="283"/>
        <end position="303"/>
    </location>
</feature>
<feature type="transmembrane region" description="Helical" evidence="1">
    <location>
        <begin position="12"/>
        <end position="34"/>
    </location>
</feature>
<feature type="transmembrane region" description="Helical" evidence="1">
    <location>
        <begin position="207"/>
        <end position="226"/>
    </location>
</feature>
<feature type="transmembrane region" description="Helical" evidence="1">
    <location>
        <begin position="419"/>
        <end position="438"/>
    </location>
</feature>
<dbReference type="AlphaFoldDB" id="A0A0G0H0V6"/>
<evidence type="ECO:0000259" key="2">
    <source>
        <dbReference type="Pfam" id="PF13231"/>
    </source>
</evidence>
<feature type="transmembrane region" description="Helical" evidence="1">
    <location>
        <begin position="183"/>
        <end position="201"/>
    </location>
</feature>
<name>A0A0G0H0V6_9BACT</name>
<evidence type="ECO:0000256" key="1">
    <source>
        <dbReference type="SAM" id="Phobius"/>
    </source>
</evidence>
<feature type="transmembrane region" description="Helical" evidence="1">
    <location>
        <begin position="81"/>
        <end position="102"/>
    </location>
</feature>
<proteinExistence type="predicted"/>
<gene>
    <name evidence="3" type="ORF">US54_C0052G0003</name>
</gene>
<keyword evidence="1" id="KW-1133">Transmembrane helix</keyword>
<reference evidence="3 4" key="1">
    <citation type="journal article" date="2015" name="Nature">
        <title>rRNA introns, odd ribosomes, and small enigmatic genomes across a large radiation of phyla.</title>
        <authorList>
            <person name="Brown C.T."/>
            <person name="Hug L.A."/>
            <person name="Thomas B.C."/>
            <person name="Sharon I."/>
            <person name="Castelle C.J."/>
            <person name="Singh A."/>
            <person name="Wilkins M.J."/>
            <person name="Williams K.H."/>
            <person name="Banfield J.F."/>
        </authorList>
    </citation>
    <scope>NUCLEOTIDE SEQUENCE [LARGE SCALE GENOMIC DNA]</scope>
</reference>
<dbReference type="STRING" id="1618481.US54_C0052G0003"/>
<keyword evidence="1" id="KW-0812">Transmembrane</keyword>
<feature type="transmembrane region" description="Helical" evidence="1">
    <location>
        <begin position="360"/>
        <end position="383"/>
    </location>
</feature>
<dbReference type="EMBL" id="LBTJ01000052">
    <property type="protein sequence ID" value="KKQ36863.1"/>
    <property type="molecule type" value="Genomic_DNA"/>
</dbReference>
<organism evidence="3 4">
    <name type="scientific">Candidatus Roizmanbacteria bacterium GW2011_GWA2_37_7</name>
    <dbReference type="NCBI Taxonomy" id="1618481"/>
    <lineage>
        <taxon>Bacteria</taxon>
        <taxon>Candidatus Roizmaniibacteriota</taxon>
    </lineage>
</organism>
<dbReference type="Pfam" id="PF13231">
    <property type="entry name" value="PMT_2"/>
    <property type="match status" value="1"/>
</dbReference>
<evidence type="ECO:0000313" key="4">
    <source>
        <dbReference type="Proteomes" id="UP000034471"/>
    </source>
</evidence>
<feature type="transmembrane region" description="Helical" evidence="1">
    <location>
        <begin position="46"/>
        <end position="69"/>
    </location>
</feature>
<evidence type="ECO:0000313" key="3">
    <source>
        <dbReference type="EMBL" id="KKQ36863.1"/>
    </source>
</evidence>
<dbReference type="InterPro" id="IPR038731">
    <property type="entry name" value="RgtA/B/C-like"/>
</dbReference>
<protein>
    <recommendedName>
        <fullName evidence="2">Glycosyltransferase RgtA/B/C/D-like domain-containing protein</fullName>
    </recommendedName>
</protein>
<feature type="transmembrane region" description="Helical" evidence="1">
    <location>
        <begin position="238"/>
        <end position="271"/>
    </location>
</feature>
<comment type="caution">
    <text evidence="3">The sequence shown here is derived from an EMBL/GenBank/DDBJ whole genome shotgun (WGS) entry which is preliminary data.</text>
</comment>
<sequence>MKKIVYFVQKCFFCYATYLLIAISLILSILSFVGHLRNDFLAVNDISLLIAAMWYVALILLILSAFIFWLKEKNKKLKYGYVELLIFFLILCICTIPRLLYIDHLGIFTDEMFWINEAKGFLNGTVISPFGFIGDQPSNLPALLVALLLIITKNVYYAVRLPGFLFSMGFLILLFFHVKKRMGFLIASLTSLLFATSIWDIHMSRFGWNNVNLNPFIIMGIIYFYIQIIDQRKKYHAIIAGIFIGIAINLLYVSMLMIVPIFIHMFLYVLLLFANKNKYKFEYLQLFVILLFSIAILIAPTFAKIKSHPNESIQRHKSFVSDNIEKSQKSTTKITFYSNEFYVAVQNFIPNYSKLETSMLWGITLNYTTFLALFLGFIGLFFVESKNNHKTFIYLSFFIMFMPVVILNRTTSVWREYAFLPTIYIFCAYGLFYMNVIFQKLTKFGSSMFVIIIIACIAFEFWQGYKKFVNNDLSNKNEYFETLCKEVSTYIIQSVPKTKIVTFPDQLCSDLTIVAMNESHAHLQRYIDQTPLFTNNEVVIFYSIPNQTPTYTMNEYDMDRIALEHAFRKIQIAKMGENQAYIYMK</sequence>
<feature type="transmembrane region" description="Helical" evidence="1">
    <location>
        <begin position="389"/>
        <end position="407"/>
    </location>
</feature>
<feature type="domain" description="Glycosyltransferase RgtA/B/C/D-like" evidence="2">
    <location>
        <begin position="140"/>
        <end position="293"/>
    </location>
</feature>
<dbReference type="Proteomes" id="UP000034471">
    <property type="component" value="Unassembled WGS sequence"/>
</dbReference>